<dbReference type="EMBL" id="MBFT01000082">
    <property type="protein sequence ID" value="PVU98355.1"/>
    <property type="molecule type" value="Genomic_DNA"/>
</dbReference>
<reference evidence="10 11" key="1">
    <citation type="journal article" date="2018" name="MBio">
        <title>Comparative Genomics Reveals the Core Gene Toolbox for the Fungus-Insect Symbiosis.</title>
        <authorList>
            <person name="Wang Y."/>
            <person name="Stata M."/>
            <person name="Wang W."/>
            <person name="Stajich J.E."/>
            <person name="White M.M."/>
            <person name="Moncalvo J.M."/>
        </authorList>
    </citation>
    <scope>NUCLEOTIDE SEQUENCE [LARGE SCALE GENOMIC DNA]</scope>
    <source>
        <strain evidence="10 11">AUS-77-4</strain>
    </source>
</reference>
<protein>
    <recommendedName>
        <fullName evidence="8">Ubiquitin carboxyl-terminal hydrolase</fullName>
        <ecNumber evidence="8">3.4.19.12</ecNumber>
    </recommendedName>
</protein>
<keyword evidence="5 7" id="KW-0378">Hydrolase</keyword>
<dbReference type="STRING" id="61424.A0A2T9Z183"/>
<dbReference type="PANTHER" id="PTHR10589">
    <property type="entry name" value="UBIQUITIN CARBOXYL-TERMINAL HYDROLASE"/>
    <property type="match status" value="1"/>
</dbReference>
<dbReference type="GO" id="GO:0006511">
    <property type="term" value="P:ubiquitin-dependent protein catabolic process"/>
    <property type="evidence" value="ECO:0007669"/>
    <property type="project" value="UniProtKB-UniRule"/>
</dbReference>
<feature type="site" description="Transition state stabilizer" evidence="7">
    <location>
        <position position="46"/>
    </location>
</feature>
<comment type="catalytic activity">
    <reaction evidence="1 7 8">
        <text>Thiol-dependent hydrolysis of ester, thioester, amide, peptide and isopeptide bonds formed by the C-terminal Gly of ubiquitin (a 76-residue protein attached to proteins as an intracellular targeting signal).</text>
        <dbReference type="EC" id="3.4.19.12"/>
    </reaction>
</comment>
<evidence type="ECO:0000313" key="10">
    <source>
        <dbReference type="EMBL" id="PVU98355.1"/>
    </source>
</evidence>
<evidence type="ECO:0000256" key="2">
    <source>
        <dbReference type="ARBA" id="ARBA00009326"/>
    </source>
</evidence>
<evidence type="ECO:0000256" key="7">
    <source>
        <dbReference type="PROSITE-ProRule" id="PRU01393"/>
    </source>
</evidence>
<feature type="site" description="Important for enzyme activity" evidence="7">
    <location>
        <position position="135"/>
    </location>
</feature>
<dbReference type="Gene3D" id="3.40.532.10">
    <property type="entry name" value="Peptidase C12, ubiquitin carboxyl-terminal hydrolase"/>
    <property type="match status" value="1"/>
</dbReference>
<dbReference type="InterPro" id="IPR036959">
    <property type="entry name" value="Peptidase_C12_UCH_sf"/>
</dbReference>
<dbReference type="InterPro" id="IPR038765">
    <property type="entry name" value="Papain-like_cys_pep_sf"/>
</dbReference>
<dbReference type="InterPro" id="IPR057254">
    <property type="entry name" value="UCH_AS"/>
</dbReference>
<dbReference type="PROSITE" id="PS52048">
    <property type="entry name" value="UCH_DOMAIN"/>
    <property type="match status" value="1"/>
</dbReference>
<dbReference type="PRINTS" id="PR00707">
    <property type="entry name" value="UBCTHYDRLASE"/>
</dbReference>
<accession>A0A2T9Z183</accession>
<evidence type="ECO:0000313" key="11">
    <source>
        <dbReference type="Proteomes" id="UP000245699"/>
    </source>
</evidence>
<evidence type="ECO:0000259" key="9">
    <source>
        <dbReference type="PROSITE" id="PS52048"/>
    </source>
</evidence>
<keyword evidence="6 7" id="KW-0788">Thiol protease</keyword>
<dbReference type="InterPro" id="IPR001578">
    <property type="entry name" value="Peptidase_C12_UCH"/>
</dbReference>
<dbReference type="GO" id="GO:0016579">
    <property type="term" value="P:protein deubiquitination"/>
    <property type="evidence" value="ECO:0007669"/>
    <property type="project" value="TreeGrafter"/>
</dbReference>
<feature type="active site" description="Proton donor" evidence="7">
    <location>
        <position position="120"/>
    </location>
</feature>
<evidence type="ECO:0000256" key="4">
    <source>
        <dbReference type="ARBA" id="ARBA00022786"/>
    </source>
</evidence>
<evidence type="ECO:0000256" key="6">
    <source>
        <dbReference type="ARBA" id="ARBA00022807"/>
    </source>
</evidence>
<sequence length="182" mass="20245">MVPQPSLSIIFLFPTTGQIQKERKEMYTNSVTNDKETVDDVYFLKQTIGNACGTIAIIHALANNLDSIDLGNFIEKTKDLDPYTKCKELENNHDFANIHNSTSQQGQTEPVEADSIIDFHFVAFTLKNGILLEMDGTFDHPISHGKCTSLIRGAADVIKKYMEIEPNSSQYSILSLGPPSSF</sequence>
<evidence type="ECO:0000256" key="5">
    <source>
        <dbReference type="ARBA" id="ARBA00022801"/>
    </source>
</evidence>
<keyword evidence="3 7" id="KW-0645">Protease</keyword>
<gene>
    <name evidence="10" type="ORF">BB559_001639</name>
</gene>
<dbReference type="Pfam" id="PF01088">
    <property type="entry name" value="Peptidase_C12"/>
    <property type="match status" value="1"/>
</dbReference>
<dbReference type="EC" id="3.4.19.12" evidence="8"/>
<feature type="active site" description="Nucleophile" evidence="7">
    <location>
        <position position="52"/>
    </location>
</feature>
<dbReference type="AlphaFoldDB" id="A0A2T9Z183"/>
<keyword evidence="11" id="KW-1185">Reference proteome</keyword>
<dbReference type="Proteomes" id="UP000245699">
    <property type="component" value="Unassembled WGS sequence"/>
</dbReference>
<evidence type="ECO:0000256" key="8">
    <source>
        <dbReference type="RuleBase" id="RU361215"/>
    </source>
</evidence>
<name>A0A2T9Z183_9FUNG</name>
<evidence type="ECO:0000256" key="3">
    <source>
        <dbReference type="ARBA" id="ARBA00022670"/>
    </source>
</evidence>
<dbReference type="GO" id="GO:0005737">
    <property type="term" value="C:cytoplasm"/>
    <property type="evidence" value="ECO:0007669"/>
    <property type="project" value="TreeGrafter"/>
</dbReference>
<dbReference type="OrthoDB" id="427186at2759"/>
<feature type="domain" description="UCH catalytic" evidence="9">
    <location>
        <begin position="1"/>
        <end position="178"/>
    </location>
</feature>
<dbReference type="PROSITE" id="PS00140">
    <property type="entry name" value="UCH_1"/>
    <property type="match status" value="1"/>
</dbReference>
<dbReference type="PANTHER" id="PTHR10589:SF17">
    <property type="entry name" value="UBIQUITIN CARBOXYL-TERMINAL HYDROLASE"/>
    <property type="match status" value="1"/>
</dbReference>
<comment type="similarity">
    <text evidence="2 7 8">Belongs to the peptidase C12 family.</text>
</comment>
<organism evidence="10 11">
    <name type="scientific">Furculomyces boomerangus</name>
    <dbReference type="NCBI Taxonomy" id="61424"/>
    <lineage>
        <taxon>Eukaryota</taxon>
        <taxon>Fungi</taxon>
        <taxon>Fungi incertae sedis</taxon>
        <taxon>Zoopagomycota</taxon>
        <taxon>Kickxellomycotina</taxon>
        <taxon>Harpellomycetes</taxon>
        <taxon>Harpellales</taxon>
        <taxon>Harpellaceae</taxon>
        <taxon>Furculomyces</taxon>
    </lineage>
</organism>
<dbReference type="GO" id="GO:0004843">
    <property type="term" value="F:cysteine-type deubiquitinase activity"/>
    <property type="evidence" value="ECO:0007669"/>
    <property type="project" value="UniProtKB-UniRule"/>
</dbReference>
<keyword evidence="4 7" id="KW-0833">Ubl conjugation pathway</keyword>
<comment type="caution">
    <text evidence="10">The sequence shown here is derived from an EMBL/GenBank/DDBJ whole genome shotgun (WGS) entry which is preliminary data.</text>
</comment>
<proteinExistence type="inferred from homology"/>
<evidence type="ECO:0000256" key="1">
    <source>
        <dbReference type="ARBA" id="ARBA00000707"/>
    </source>
</evidence>
<dbReference type="SUPFAM" id="SSF54001">
    <property type="entry name" value="Cysteine proteinases"/>
    <property type="match status" value="1"/>
</dbReference>